<dbReference type="PANTHER" id="PTHR32552">
    <property type="entry name" value="FERRICHROME IRON RECEPTOR-RELATED"/>
    <property type="match status" value="1"/>
</dbReference>
<reference evidence="17" key="1">
    <citation type="journal article" date="2011" name="J. Bacteriol.">
        <title>Genome sequences of eight morphologically diverse alphaproteobacteria.</title>
        <authorList>
            <consortium name="US DOE Joint Genome Institute"/>
            <person name="Brown P.J."/>
            <person name="Kysela D.T."/>
            <person name="Buechlein A."/>
            <person name="Hemmerich C."/>
            <person name="Brun Y.V."/>
        </authorList>
    </citation>
    <scope>NUCLEOTIDE SEQUENCE [LARGE SCALE GENOMIC DNA]</scope>
    <source>
        <strain evidence="17">ATCC 49814 / DSM 5838 / IFAM 1418</strain>
    </source>
</reference>
<evidence type="ECO:0000256" key="12">
    <source>
        <dbReference type="PROSITE-ProRule" id="PRU01360"/>
    </source>
</evidence>
<evidence type="ECO:0000313" key="16">
    <source>
        <dbReference type="EMBL" id="ACT60373.1"/>
    </source>
</evidence>
<evidence type="ECO:0000256" key="2">
    <source>
        <dbReference type="ARBA" id="ARBA00022448"/>
    </source>
</evidence>
<evidence type="ECO:0000256" key="4">
    <source>
        <dbReference type="ARBA" id="ARBA00022496"/>
    </source>
</evidence>
<keyword evidence="6" id="KW-0732">Signal</keyword>
<accession>C6XPV8</accession>
<keyword evidence="4" id="KW-0410">Iron transport</keyword>
<organism evidence="16 17">
    <name type="scientific">Hirschia baltica (strain ATCC 49814 / DSM 5838 / IFAM 1418)</name>
    <dbReference type="NCBI Taxonomy" id="582402"/>
    <lineage>
        <taxon>Bacteria</taxon>
        <taxon>Pseudomonadati</taxon>
        <taxon>Pseudomonadota</taxon>
        <taxon>Alphaproteobacteria</taxon>
        <taxon>Hyphomonadales</taxon>
        <taxon>Hyphomonadaceae</taxon>
        <taxon>Hirschia</taxon>
    </lineage>
</organism>
<protein>
    <submittedName>
        <fullName evidence="16">TonB-dependent receptor</fullName>
    </submittedName>
</protein>
<dbReference type="HOGENOM" id="CLU_008287_18_3_5"/>
<keyword evidence="7" id="KW-0408">Iron</keyword>
<evidence type="ECO:0000256" key="7">
    <source>
        <dbReference type="ARBA" id="ARBA00023004"/>
    </source>
</evidence>
<dbReference type="InterPro" id="IPR000531">
    <property type="entry name" value="Beta-barrel_TonB"/>
</dbReference>
<keyword evidence="9 13" id="KW-0798">TonB box</keyword>
<dbReference type="Pfam" id="PF07715">
    <property type="entry name" value="Plug"/>
    <property type="match status" value="1"/>
</dbReference>
<dbReference type="InterPro" id="IPR039426">
    <property type="entry name" value="TonB-dep_rcpt-like"/>
</dbReference>
<feature type="domain" description="TonB-dependent receptor-like beta-barrel" evidence="14">
    <location>
        <begin position="245"/>
        <end position="627"/>
    </location>
</feature>
<dbReference type="GO" id="GO:0015344">
    <property type="term" value="F:siderophore uptake transmembrane transporter activity"/>
    <property type="evidence" value="ECO:0007669"/>
    <property type="project" value="TreeGrafter"/>
</dbReference>
<keyword evidence="17" id="KW-1185">Reference proteome</keyword>
<name>C6XPV8_HIRBI</name>
<dbReference type="KEGG" id="hba:Hbal_2699"/>
<keyword evidence="10 12" id="KW-0472">Membrane</keyword>
<evidence type="ECO:0000313" key="17">
    <source>
        <dbReference type="Proteomes" id="UP000002745"/>
    </source>
</evidence>
<evidence type="ECO:0000256" key="8">
    <source>
        <dbReference type="ARBA" id="ARBA00023065"/>
    </source>
</evidence>
<dbReference type="Gene3D" id="2.40.170.20">
    <property type="entry name" value="TonB-dependent receptor, beta-barrel domain"/>
    <property type="match status" value="1"/>
</dbReference>
<evidence type="ECO:0000256" key="3">
    <source>
        <dbReference type="ARBA" id="ARBA00022452"/>
    </source>
</evidence>
<evidence type="ECO:0000256" key="6">
    <source>
        <dbReference type="ARBA" id="ARBA00022729"/>
    </source>
</evidence>
<sequence length="661" mass="74272">MVISPLLKVEAQELERVDPVVVSATHFPSSAIDEPLSISSLNIEALSLPEHPAEIFNQAAGVNIQIGSGQEHLTSIRSPVLTGGAGAGSFLYLQDNVPIRSAGFANVNGLFDTQIQFADRVEIVRGPGDVAYGSNAVHGAINVITFDPLADNQNELNLKAGSYNRYQGNIVHAYEGEEQNLVLGLFASSDGGYREDSGADQSKLLLSHGMEIGDWAVRTRLAYHHLEQETAGFVVGENAYKQDDLRRTNPNPNAYRDVDTLQLSSQWSRDIEAGEVSITPYILWNDMNFRMHFLPSQAIEENGHSAIGIMSAVRRDLTADTQFFWSLDAEYAHGSLNELQEDETVFSYVQGLHYDYIVDSYMISPSARLEHAVTDKLTLQGGFRLTHTKYVYENQTSSEPIGRFIRPDDREDVFNAVTGKLAARYKISDRLLSYFTVSRGARPPQTTDLYRLQQNQIVEQGSVETLDMAELGLKYASPTFRASLAGFVGYKKNFLFRDADGFTVEDGETTHSGFEFDFAWKFTPQWTISTSGNWAEHKYAFDRDVGNDTEDIFDGNDVDTAPNSSLFVSLEWEPIEVISTNLQFIHEGDYYTDASNQHKYDGHDLVDWKVKWRLSNASQLQFEVKNIFDERYASRADFAFGNERYFPGEQRSAYLSWNVQY</sequence>
<evidence type="ECO:0000256" key="11">
    <source>
        <dbReference type="ARBA" id="ARBA00023237"/>
    </source>
</evidence>
<dbReference type="Proteomes" id="UP000002745">
    <property type="component" value="Chromosome"/>
</dbReference>
<feature type="domain" description="TonB-dependent receptor plug" evidence="15">
    <location>
        <begin position="49"/>
        <end position="140"/>
    </location>
</feature>
<dbReference type="Pfam" id="PF00593">
    <property type="entry name" value="TonB_dep_Rec_b-barrel"/>
    <property type="match status" value="1"/>
</dbReference>
<dbReference type="InterPro" id="IPR012910">
    <property type="entry name" value="Plug_dom"/>
</dbReference>
<dbReference type="GO" id="GO:0009279">
    <property type="term" value="C:cell outer membrane"/>
    <property type="evidence" value="ECO:0007669"/>
    <property type="project" value="UniProtKB-SubCell"/>
</dbReference>
<evidence type="ECO:0000259" key="15">
    <source>
        <dbReference type="Pfam" id="PF07715"/>
    </source>
</evidence>
<comment type="subcellular location">
    <subcellularLocation>
        <location evidence="1 12">Cell outer membrane</location>
        <topology evidence="1 12">Multi-pass membrane protein</topology>
    </subcellularLocation>
</comment>
<dbReference type="InterPro" id="IPR036942">
    <property type="entry name" value="Beta-barrel_TonB_sf"/>
</dbReference>
<evidence type="ECO:0000256" key="1">
    <source>
        <dbReference type="ARBA" id="ARBA00004571"/>
    </source>
</evidence>
<dbReference type="eggNOG" id="COG4206">
    <property type="taxonomic scope" value="Bacteria"/>
</dbReference>
<dbReference type="STRING" id="582402.Hbal_2699"/>
<dbReference type="PROSITE" id="PS52016">
    <property type="entry name" value="TONB_DEPENDENT_REC_3"/>
    <property type="match status" value="1"/>
</dbReference>
<keyword evidence="5 12" id="KW-0812">Transmembrane</keyword>
<gene>
    <name evidence="16" type="ordered locus">Hbal_2699</name>
</gene>
<evidence type="ECO:0000256" key="5">
    <source>
        <dbReference type="ARBA" id="ARBA00022692"/>
    </source>
</evidence>
<keyword evidence="11 12" id="KW-0998">Cell outer membrane</keyword>
<dbReference type="Gene3D" id="2.170.130.10">
    <property type="entry name" value="TonB-dependent receptor, plug domain"/>
    <property type="match status" value="1"/>
</dbReference>
<dbReference type="SUPFAM" id="SSF56935">
    <property type="entry name" value="Porins"/>
    <property type="match status" value="1"/>
</dbReference>
<dbReference type="InterPro" id="IPR037066">
    <property type="entry name" value="Plug_dom_sf"/>
</dbReference>
<keyword evidence="16" id="KW-0675">Receptor</keyword>
<keyword evidence="2 12" id="KW-0813">Transport</keyword>
<evidence type="ECO:0000256" key="13">
    <source>
        <dbReference type="RuleBase" id="RU003357"/>
    </source>
</evidence>
<evidence type="ECO:0000256" key="10">
    <source>
        <dbReference type="ARBA" id="ARBA00023136"/>
    </source>
</evidence>
<dbReference type="AlphaFoldDB" id="C6XPV8"/>
<proteinExistence type="inferred from homology"/>
<comment type="similarity">
    <text evidence="12 13">Belongs to the TonB-dependent receptor family.</text>
</comment>
<evidence type="ECO:0000259" key="14">
    <source>
        <dbReference type="Pfam" id="PF00593"/>
    </source>
</evidence>
<dbReference type="EMBL" id="CP001678">
    <property type="protein sequence ID" value="ACT60373.1"/>
    <property type="molecule type" value="Genomic_DNA"/>
</dbReference>
<dbReference type="PANTHER" id="PTHR32552:SF89">
    <property type="entry name" value="CATECHOLATE SIDEROPHORE RECEPTOR FIU"/>
    <property type="match status" value="1"/>
</dbReference>
<evidence type="ECO:0000256" key="9">
    <source>
        <dbReference type="ARBA" id="ARBA00023077"/>
    </source>
</evidence>
<keyword evidence="8" id="KW-0406">Ion transport</keyword>
<keyword evidence="3 12" id="KW-1134">Transmembrane beta strand</keyword>